<organism evidence="2 3">
    <name type="scientific">Mucilaginibacter ginsenosidivorans</name>
    <dbReference type="NCBI Taxonomy" id="398053"/>
    <lineage>
        <taxon>Bacteria</taxon>
        <taxon>Pseudomonadati</taxon>
        <taxon>Bacteroidota</taxon>
        <taxon>Sphingobacteriia</taxon>
        <taxon>Sphingobacteriales</taxon>
        <taxon>Sphingobacteriaceae</taxon>
        <taxon>Mucilaginibacter</taxon>
    </lineage>
</organism>
<name>A0A5B8UWV3_9SPHI</name>
<keyword evidence="1" id="KW-1133">Transmembrane helix</keyword>
<reference evidence="2 3" key="1">
    <citation type="journal article" date="2017" name="Curr. Microbiol.">
        <title>Mucilaginibacter ginsenosidivorans sp. nov., Isolated from Soil of Ginseng Field.</title>
        <authorList>
            <person name="Kim M.M."/>
            <person name="Siddiqi M.Z."/>
            <person name="Im W.T."/>
        </authorList>
    </citation>
    <scope>NUCLEOTIDE SEQUENCE [LARGE SCALE GENOMIC DNA]</scope>
    <source>
        <strain evidence="2 3">Gsoil 3017</strain>
    </source>
</reference>
<dbReference type="KEGG" id="mgin:FRZ54_13775"/>
<dbReference type="InterPro" id="IPR045385">
    <property type="entry name" value="DUF6526"/>
</dbReference>
<dbReference type="Pfam" id="PF20136">
    <property type="entry name" value="DUF6526"/>
    <property type="match status" value="1"/>
</dbReference>
<evidence type="ECO:0000313" key="3">
    <source>
        <dbReference type="Proteomes" id="UP000321479"/>
    </source>
</evidence>
<dbReference type="AlphaFoldDB" id="A0A5B8UWV3"/>
<evidence type="ECO:0000256" key="1">
    <source>
        <dbReference type="SAM" id="Phobius"/>
    </source>
</evidence>
<feature type="transmembrane region" description="Helical" evidence="1">
    <location>
        <begin position="12"/>
        <end position="34"/>
    </location>
</feature>
<evidence type="ECO:0000313" key="2">
    <source>
        <dbReference type="EMBL" id="QEC63600.1"/>
    </source>
</evidence>
<sequence>MKKTQTYATHKRIVPGFHFLASSLLFLGAIAAIVNIFRHPPYTGGFVSAVLLEVMFIAGLLLFWYARQFALRAQDRAIRAEENLRHYVLTGKLLDARLSMAQTIALRFAPDEEFPELAGKAAVENMSSEEIKKAVVQWRADHHRA</sequence>
<gene>
    <name evidence="2" type="ORF">FRZ54_13775</name>
</gene>
<keyword evidence="3" id="KW-1185">Reference proteome</keyword>
<feature type="transmembrane region" description="Helical" evidence="1">
    <location>
        <begin position="46"/>
        <end position="66"/>
    </location>
</feature>
<dbReference type="EMBL" id="CP042436">
    <property type="protein sequence ID" value="QEC63600.1"/>
    <property type="molecule type" value="Genomic_DNA"/>
</dbReference>
<keyword evidence="1" id="KW-0812">Transmembrane</keyword>
<dbReference type="OrthoDB" id="765463at2"/>
<dbReference type="RefSeq" id="WP_147032175.1">
    <property type="nucleotide sequence ID" value="NZ_CP042436.1"/>
</dbReference>
<dbReference type="Proteomes" id="UP000321479">
    <property type="component" value="Chromosome"/>
</dbReference>
<keyword evidence="1" id="KW-0472">Membrane</keyword>
<protein>
    <submittedName>
        <fullName evidence="2">Uncharacterized protein</fullName>
    </submittedName>
</protein>
<accession>A0A5B8UWV3</accession>
<proteinExistence type="predicted"/>